<dbReference type="Proteomes" id="UP000708208">
    <property type="component" value="Unassembled WGS sequence"/>
</dbReference>
<protein>
    <submittedName>
        <fullName evidence="1">Uncharacterized protein</fullName>
    </submittedName>
</protein>
<accession>A0A8J2MCS7</accession>
<organism evidence="1 2">
    <name type="scientific">Allacma fusca</name>
    <dbReference type="NCBI Taxonomy" id="39272"/>
    <lineage>
        <taxon>Eukaryota</taxon>
        <taxon>Metazoa</taxon>
        <taxon>Ecdysozoa</taxon>
        <taxon>Arthropoda</taxon>
        <taxon>Hexapoda</taxon>
        <taxon>Collembola</taxon>
        <taxon>Symphypleona</taxon>
        <taxon>Sminthuridae</taxon>
        <taxon>Allacma</taxon>
    </lineage>
</organism>
<keyword evidence="2" id="KW-1185">Reference proteome</keyword>
<dbReference type="EMBL" id="CAJVCH010571298">
    <property type="protein sequence ID" value="CAG7837141.1"/>
    <property type="molecule type" value="Genomic_DNA"/>
</dbReference>
<feature type="non-terminal residue" evidence="1">
    <location>
        <position position="1"/>
    </location>
</feature>
<sequence length="9" mass="1020">ILIDTYLGL</sequence>
<comment type="caution">
    <text evidence="1">The sequence shown here is derived from an EMBL/GenBank/DDBJ whole genome shotgun (WGS) entry which is preliminary data.</text>
</comment>
<evidence type="ECO:0000313" key="2">
    <source>
        <dbReference type="Proteomes" id="UP000708208"/>
    </source>
</evidence>
<evidence type="ECO:0000313" key="1">
    <source>
        <dbReference type="EMBL" id="CAG7837141.1"/>
    </source>
</evidence>
<gene>
    <name evidence="1" type="ORF">AFUS01_LOCUS46297</name>
</gene>
<name>A0A8J2MCS7_9HEXA</name>
<proteinExistence type="predicted"/>
<reference evidence="1" key="1">
    <citation type="submission" date="2021-06" db="EMBL/GenBank/DDBJ databases">
        <authorList>
            <person name="Hodson N. C."/>
            <person name="Mongue J. A."/>
            <person name="Jaron S. K."/>
        </authorList>
    </citation>
    <scope>NUCLEOTIDE SEQUENCE</scope>
</reference>